<gene>
    <name evidence="2" type="ORF">NK662_18695</name>
</gene>
<protein>
    <recommendedName>
        <fullName evidence="4">Fibronectin type III domain-containing protein</fullName>
    </recommendedName>
</protein>
<name>A0AA41XBS4_9BACI</name>
<keyword evidence="3" id="KW-1185">Reference proteome</keyword>
<dbReference type="Proteomes" id="UP001156102">
    <property type="component" value="Unassembled WGS sequence"/>
</dbReference>
<evidence type="ECO:0000313" key="3">
    <source>
        <dbReference type="Proteomes" id="UP001156102"/>
    </source>
</evidence>
<reference evidence="2" key="1">
    <citation type="submission" date="2022-07" db="EMBL/GenBank/DDBJ databases">
        <authorList>
            <person name="Li W.-J."/>
            <person name="Deng Q.-Q."/>
        </authorList>
    </citation>
    <scope>NUCLEOTIDE SEQUENCE</scope>
    <source>
        <strain evidence="2">SYSU M60031</strain>
    </source>
</reference>
<feature type="chain" id="PRO_5041301283" description="Fibronectin type III domain-containing protein" evidence="1">
    <location>
        <begin position="24"/>
        <end position="113"/>
    </location>
</feature>
<feature type="signal peptide" evidence="1">
    <location>
        <begin position="1"/>
        <end position="23"/>
    </location>
</feature>
<evidence type="ECO:0000256" key="1">
    <source>
        <dbReference type="SAM" id="SignalP"/>
    </source>
</evidence>
<organism evidence="2 3">
    <name type="scientific">Ectobacillus ponti</name>
    <dbReference type="NCBI Taxonomy" id="2961894"/>
    <lineage>
        <taxon>Bacteria</taxon>
        <taxon>Bacillati</taxon>
        <taxon>Bacillota</taxon>
        <taxon>Bacilli</taxon>
        <taxon>Bacillales</taxon>
        <taxon>Bacillaceae</taxon>
        <taxon>Ectobacillus</taxon>
    </lineage>
</organism>
<accession>A0AA41XBS4</accession>
<dbReference type="AlphaFoldDB" id="A0AA41XBS4"/>
<dbReference type="RefSeq" id="WP_254760466.1">
    <property type="nucleotide sequence ID" value="NZ_JANCLT010000012.1"/>
</dbReference>
<sequence length="113" mass="12141">MKKLVLSVVAALALCFGAGAADAAGLAAPRGVTTYVDFTKEIRVTWSAVYGAAGYNVYTNGKKVYVPAASYYQAKVVYYTPVEPIGTYKIYVTTVDKSGQESIPTNTLTVWVR</sequence>
<dbReference type="InterPro" id="IPR013783">
    <property type="entry name" value="Ig-like_fold"/>
</dbReference>
<comment type="caution">
    <text evidence="2">The sequence shown here is derived from an EMBL/GenBank/DDBJ whole genome shotgun (WGS) entry which is preliminary data.</text>
</comment>
<proteinExistence type="predicted"/>
<keyword evidence="1" id="KW-0732">Signal</keyword>
<evidence type="ECO:0008006" key="4">
    <source>
        <dbReference type="Google" id="ProtNLM"/>
    </source>
</evidence>
<dbReference type="EMBL" id="JANCLT010000012">
    <property type="protein sequence ID" value="MCP8970550.1"/>
    <property type="molecule type" value="Genomic_DNA"/>
</dbReference>
<dbReference type="Gene3D" id="2.60.40.10">
    <property type="entry name" value="Immunoglobulins"/>
    <property type="match status" value="1"/>
</dbReference>
<evidence type="ECO:0000313" key="2">
    <source>
        <dbReference type="EMBL" id="MCP8970550.1"/>
    </source>
</evidence>